<dbReference type="GO" id="GO:0003676">
    <property type="term" value="F:nucleic acid binding"/>
    <property type="evidence" value="ECO:0007669"/>
    <property type="project" value="InterPro"/>
</dbReference>
<keyword evidence="3" id="KW-1185">Reference proteome</keyword>
<dbReference type="PANTHER" id="PTHR48475:SF1">
    <property type="entry name" value="RNASE H TYPE-1 DOMAIN-CONTAINING PROTEIN"/>
    <property type="match status" value="1"/>
</dbReference>
<dbReference type="InterPro" id="IPR012337">
    <property type="entry name" value="RNaseH-like_sf"/>
</dbReference>
<dbReference type="EMBL" id="OBEK01000003">
    <property type="protein sequence ID" value="SNZ14133.1"/>
    <property type="molecule type" value="Genomic_DNA"/>
</dbReference>
<dbReference type="RefSeq" id="WP_097042141.1">
    <property type="nucleotide sequence ID" value="NZ_OBEK01000003.1"/>
</dbReference>
<dbReference type="PANTHER" id="PTHR48475">
    <property type="entry name" value="RIBONUCLEASE H"/>
    <property type="match status" value="1"/>
</dbReference>
<protein>
    <submittedName>
        <fullName evidence="2">Ribonuclease HI</fullName>
    </submittedName>
</protein>
<evidence type="ECO:0000313" key="3">
    <source>
        <dbReference type="Proteomes" id="UP000219356"/>
    </source>
</evidence>
<evidence type="ECO:0000259" key="1">
    <source>
        <dbReference type="PROSITE" id="PS50879"/>
    </source>
</evidence>
<dbReference type="GO" id="GO:0004523">
    <property type="term" value="F:RNA-DNA hybrid ribonuclease activity"/>
    <property type="evidence" value="ECO:0007669"/>
    <property type="project" value="InterPro"/>
</dbReference>
<dbReference type="PROSITE" id="PS50879">
    <property type="entry name" value="RNASE_H_1"/>
    <property type="match status" value="1"/>
</dbReference>
<name>A0A285NYX9_9BACI</name>
<dbReference type="SUPFAM" id="SSF53098">
    <property type="entry name" value="Ribonuclease H-like"/>
    <property type="match status" value="1"/>
</dbReference>
<dbReference type="OrthoDB" id="2680098at2"/>
<dbReference type="Gene3D" id="3.30.420.10">
    <property type="entry name" value="Ribonuclease H-like superfamily/Ribonuclease H"/>
    <property type="match status" value="1"/>
</dbReference>
<sequence length="217" mass="25239">MKLRMNITYCTPKGTEAAFHSDFMPAGAVMLLMEDMQQNSRVVQTEILDQYETEWTLKELRAYMKELETEPHHVRLFADGGFEKHTGRSGLGCVVHYEQNQKEFRLRRNREVEQLASNNEAEFAALYFAIDILGELGVKNQEIEVFADSRTVMMQMSGEWPVYEKELQYWADKTDDLIKEFGLTVLYTHVDRKQNKEADQLASQALKKIEIDSTIQK</sequence>
<dbReference type="AlphaFoldDB" id="A0A285NYX9"/>
<gene>
    <name evidence="2" type="ORF">SAMN05421503_2239</name>
</gene>
<dbReference type="Pfam" id="PF13456">
    <property type="entry name" value="RVT_3"/>
    <property type="match status" value="1"/>
</dbReference>
<accession>A0A285NYX9</accession>
<organism evidence="2 3">
    <name type="scientific">Terribacillus aidingensis</name>
    <dbReference type="NCBI Taxonomy" id="586416"/>
    <lineage>
        <taxon>Bacteria</taxon>
        <taxon>Bacillati</taxon>
        <taxon>Bacillota</taxon>
        <taxon>Bacilli</taxon>
        <taxon>Bacillales</taxon>
        <taxon>Bacillaceae</taxon>
        <taxon>Terribacillus</taxon>
    </lineage>
</organism>
<reference evidence="3" key="1">
    <citation type="submission" date="2017-09" db="EMBL/GenBank/DDBJ databases">
        <authorList>
            <person name="Varghese N."/>
            <person name="Submissions S."/>
        </authorList>
    </citation>
    <scope>NUCLEOTIDE SEQUENCE [LARGE SCALE GENOMIC DNA]</scope>
    <source>
        <strain evidence="3">CGMCC 1.8913</strain>
    </source>
</reference>
<evidence type="ECO:0000313" key="2">
    <source>
        <dbReference type="EMBL" id="SNZ14133.1"/>
    </source>
</evidence>
<dbReference type="CDD" id="cd09279">
    <property type="entry name" value="RNase_HI_like"/>
    <property type="match status" value="1"/>
</dbReference>
<feature type="domain" description="RNase H type-1" evidence="1">
    <location>
        <begin position="70"/>
        <end position="207"/>
    </location>
</feature>
<dbReference type="STRING" id="586416.GZ22_05590"/>
<dbReference type="Proteomes" id="UP000219356">
    <property type="component" value="Unassembled WGS sequence"/>
</dbReference>
<proteinExistence type="predicted"/>
<dbReference type="InterPro" id="IPR002156">
    <property type="entry name" value="RNaseH_domain"/>
</dbReference>
<dbReference type="InterPro" id="IPR036397">
    <property type="entry name" value="RNaseH_sf"/>
</dbReference>
<dbReference type="NCBIfam" id="NF005822">
    <property type="entry name" value="PRK07708.1"/>
    <property type="match status" value="1"/>
</dbReference>